<protein>
    <submittedName>
        <fullName evidence="1">Uncharacterized protein</fullName>
    </submittedName>
</protein>
<keyword evidence="2" id="KW-1185">Reference proteome</keyword>
<proteinExistence type="predicted"/>
<name>A0A4C1W4M0_EUMVA</name>
<dbReference type="EMBL" id="BGZK01000484">
    <property type="protein sequence ID" value="GBP46476.1"/>
    <property type="molecule type" value="Genomic_DNA"/>
</dbReference>
<evidence type="ECO:0000313" key="1">
    <source>
        <dbReference type="EMBL" id="GBP46476.1"/>
    </source>
</evidence>
<evidence type="ECO:0000313" key="2">
    <source>
        <dbReference type="Proteomes" id="UP000299102"/>
    </source>
</evidence>
<dbReference type="Proteomes" id="UP000299102">
    <property type="component" value="Unassembled WGS sequence"/>
</dbReference>
<organism evidence="1 2">
    <name type="scientific">Eumeta variegata</name>
    <name type="common">Bagworm moth</name>
    <name type="synonym">Eumeta japonica</name>
    <dbReference type="NCBI Taxonomy" id="151549"/>
    <lineage>
        <taxon>Eukaryota</taxon>
        <taxon>Metazoa</taxon>
        <taxon>Ecdysozoa</taxon>
        <taxon>Arthropoda</taxon>
        <taxon>Hexapoda</taxon>
        <taxon>Insecta</taxon>
        <taxon>Pterygota</taxon>
        <taxon>Neoptera</taxon>
        <taxon>Endopterygota</taxon>
        <taxon>Lepidoptera</taxon>
        <taxon>Glossata</taxon>
        <taxon>Ditrysia</taxon>
        <taxon>Tineoidea</taxon>
        <taxon>Psychidae</taxon>
        <taxon>Oiketicinae</taxon>
        <taxon>Eumeta</taxon>
    </lineage>
</organism>
<gene>
    <name evidence="1" type="ORF">EVAR_28055_1</name>
</gene>
<reference evidence="1 2" key="1">
    <citation type="journal article" date="2019" name="Commun. Biol.">
        <title>The bagworm genome reveals a unique fibroin gene that provides high tensile strength.</title>
        <authorList>
            <person name="Kono N."/>
            <person name="Nakamura H."/>
            <person name="Ohtoshi R."/>
            <person name="Tomita M."/>
            <person name="Numata K."/>
            <person name="Arakawa K."/>
        </authorList>
    </citation>
    <scope>NUCLEOTIDE SEQUENCE [LARGE SCALE GENOMIC DNA]</scope>
</reference>
<accession>A0A4C1W4M0</accession>
<sequence>MIPTSWRTTPHKVWTLSRPRWSDAGRRSVRTFITDDRNRDRQPKVLAKRVVRKALLSFHLRREGVIYYVRLEQETDHKEEDVQLNSGNANSTRVTHNVTNTRTRPCKAVRGRRVRPATRHFQNAHAGAGVVYCGARPGNLDLFGGAGYQARRRALPPLTCGVIVKYGEDVLTRYQPGVITVGPSEQWPRSERPAAHKARRRLVEWIALRDVTHAG</sequence>
<comment type="caution">
    <text evidence="1">The sequence shown here is derived from an EMBL/GenBank/DDBJ whole genome shotgun (WGS) entry which is preliminary data.</text>
</comment>
<dbReference type="AlphaFoldDB" id="A0A4C1W4M0"/>